<proteinExistence type="predicted"/>
<accession>A0A3S0PLL8</accession>
<evidence type="ECO:0000313" key="2">
    <source>
        <dbReference type="Proteomes" id="UP000268973"/>
    </source>
</evidence>
<dbReference type="NCBIfam" id="TIGR03853">
    <property type="entry name" value="matur_matur"/>
    <property type="match status" value="1"/>
</dbReference>
<keyword evidence="2" id="KW-1185">Reference proteome</keyword>
<reference evidence="1 2" key="1">
    <citation type="submission" date="2018-12" db="EMBL/GenBank/DDBJ databases">
        <title>Vibrio sp. isolated from China Sea.</title>
        <authorList>
            <person name="Li Y."/>
        </authorList>
    </citation>
    <scope>NUCLEOTIDE SEQUENCE [LARGE SCALE GENOMIC DNA]</scope>
    <source>
        <strain evidence="1 2">BEI207</strain>
    </source>
</reference>
<dbReference type="OrthoDB" id="285410at2"/>
<evidence type="ECO:0000313" key="1">
    <source>
        <dbReference type="EMBL" id="RTZ13788.1"/>
    </source>
</evidence>
<dbReference type="EMBL" id="RXZH01000014">
    <property type="protein sequence ID" value="RTZ13788.1"/>
    <property type="molecule type" value="Genomic_DNA"/>
</dbReference>
<dbReference type="InterPro" id="IPR019620">
    <property type="entry name" value="Metal-bd_prot_put"/>
</dbReference>
<organism evidence="1 2">
    <name type="scientific">Vibrio aquaticus</name>
    <dbReference type="NCBI Taxonomy" id="2496559"/>
    <lineage>
        <taxon>Bacteria</taxon>
        <taxon>Pseudomonadati</taxon>
        <taxon>Pseudomonadota</taxon>
        <taxon>Gammaproteobacteria</taxon>
        <taxon>Vibrionales</taxon>
        <taxon>Vibrionaceae</taxon>
        <taxon>Vibrio</taxon>
    </lineage>
</organism>
<sequence>MTTEIHAHKVLNLLRERPMSKEALEQVVFQEFGEQARFRTCKCSGFTLDTLLEFFIERQKVTIEGGVWQVNAERVCSH</sequence>
<name>A0A3S0PLL8_9VIBR</name>
<dbReference type="RefSeq" id="WP_126575862.1">
    <property type="nucleotide sequence ID" value="NZ_RXZH01000014.1"/>
</dbReference>
<gene>
    <name evidence="1" type="ORF">EJ063_18935</name>
</gene>
<dbReference type="AlphaFoldDB" id="A0A3S0PLL8"/>
<dbReference type="Pfam" id="PF10678">
    <property type="entry name" value="DUF2492"/>
    <property type="match status" value="1"/>
</dbReference>
<comment type="caution">
    <text evidence="1">The sequence shown here is derived from an EMBL/GenBank/DDBJ whole genome shotgun (WGS) entry which is preliminary data.</text>
</comment>
<protein>
    <submittedName>
        <fullName evidence="1">DUF2492 family protein</fullName>
    </submittedName>
</protein>
<dbReference type="Proteomes" id="UP000268973">
    <property type="component" value="Unassembled WGS sequence"/>
</dbReference>